<keyword evidence="3 7" id="KW-0547">Nucleotide-binding</keyword>
<dbReference type="Gene3D" id="3.40.50.620">
    <property type="entry name" value="HUPs"/>
    <property type="match status" value="1"/>
</dbReference>
<dbReference type="PANTHER" id="PTHR43326:SF1">
    <property type="entry name" value="METHIONINE--TRNA LIGASE, MITOCHONDRIAL"/>
    <property type="match status" value="1"/>
</dbReference>
<dbReference type="InterPro" id="IPR015413">
    <property type="entry name" value="Methionyl/Leucyl_tRNA_Synth"/>
</dbReference>
<dbReference type="InterPro" id="IPR009080">
    <property type="entry name" value="tRNAsynth_Ia_anticodon-bd"/>
</dbReference>
<dbReference type="SUPFAM" id="SSF47323">
    <property type="entry name" value="Anticodon-binding domain of a subclass of class I aminoacyl-tRNA synthetases"/>
    <property type="match status" value="1"/>
</dbReference>
<dbReference type="GO" id="GO:0006431">
    <property type="term" value="P:methionyl-tRNA aminoacylation"/>
    <property type="evidence" value="ECO:0007669"/>
    <property type="project" value="InterPro"/>
</dbReference>
<dbReference type="Pfam" id="PF09334">
    <property type="entry name" value="tRNA-synt_1g"/>
    <property type="match status" value="1"/>
</dbReference>
<feature type="domain" description="Methionyl/Leucyl tRNA synthetase" evidence="9">
    <location>
        <begin position="135"/>
        <end position="364"/>
    </location>
</feature>
<evidence type="ECO:0000256" key="2">
    <source>
        <dbReference type="ARBA" id="ARBA00022598"/>
    </source>
</evidence>
<dbReference type="InterPro" id="IPR041872">
    <property type="entry name" value="Anticodon_Met"/>
</dbReference>
<evidence type="ECO:0000256" key="3">
    <source>
        <dbReference type="ARBA" id="ARBA00022741"/>
    </source>
</evidence>
<dbReference type="InterPro" id="IPR033911">
    <property type="entry name" value="MetRS_core"/>
</dbReference>
<dbReference type="CDD" id="cd00814">
    <property type="entry name" value="MetRS_core"/>
    <property type="match status" value="1"/>
</dbReference>
<protein>
    <recommendedName>
        <fullName evidence="1">methionine--tRNA ligase</fullName>
        <ecNumber evidence="1">6.1.1.10</ecNumber>
    </recommendedName>
</protein>
<evidence type="ECO:0000256" key="1">
    <source>
        <dbReference type="ARBA" id="ARBA00012838"/>
    </source>
</evidence>
<organism evidence="10 11">
    <name type="scientific">Candidatus Jorgensenbacteria bacterium CG23_combo_of_CG06-09_8_20_14_all_54_14</name>
    <dbReference type="NCBI Taxonomy" id="1974595"/>
    <lineage>
        <taxon>Bacteria</taxon>
        <taxon>Candidatus Joergenseniibacteriota</taxon>
    </lineage>
</organism>
<dbReference type="Proteomes" id="UP000228812">
    <property type="component" value="Unassembled WGS sequence"/>
</dbReference>
<sequence>MGKTFFISTAIPYVNAKPHLGFALELVQADIIARYRRLQGDDVFFLTGTDENALKNVLAAEQEGISTEELVTRNAEMFKSLKKTLDLSWDDFVRTTEPRHRAGAQKFWLVAKKDIYKKSYRGLYCVGCEEFKTSKDLVNEHCPEHPNAPIEDIEEENYFFRLTNYQKTLEELIESDRLRVVPETRKNEVLSFIREGLQDFSISRSRERAKNWGILVPGDETQIQYVWFDALTNYITALGYAENSDRFRRFWEGGSSITHLIGKGVLRFHAIYWPAMLLSAGLKLPTQIVVHGYLTVGGQKISKSLGNVIDPFEVVEKYGTDALRYWLARDVNPFEDGDFTWEKFAERYEADLANGIGNFVSRVLTLAERLNGTRIDFEKDVDPMLAGAVARAQEAMTAKLAGYRFHEALAAIWELIGAGDRYVNEKKPWAVPDKKVLFSLVTVVDNVAALLLPFLPGTSEKITKQIAWSDHTITVSRGPALFPRISS</sequence>
<keyword evidence="2 7" id="KW-0436">Ligase</keyword>
<proteinExistence type="inferred from homology"/>
<dbReference type="InterPro" id="IPR014729">
    <property type="entry name" value="Rossmann-like_a/b/a_fold"/>
</dbReference>
<comment type="caution">
    <text evidence="10">The sequence shown here is derived from an EMBL/GenBank/DDBJ whole genome shotgun (WGS) entry which is preliminary data.</text>
</comment>
<evidence type="ECO:0000313" key="10">
    <source>
        <dbReference type="EMBL" id="PIP29928.1"/>
    </source>
</evidence>
<evidence type="ECO:0000259" key="8">
    <source>
        <dbReference type="Pfam" id="PF00133"/>
    </source>
</evidence>
<keyword evidence="5 7" id="KW-0648">Protein biosynthesis</keyword>
<evidence type="ECO:0000256" key="5">
    <source>
        <dbReference type="ARBA" id="ARBA00022917"/>
    </source>
</evidence>
<comment type="similarity">
    <text evidence="7">Belongs to the class-I aminoacyl-tRNA synthetase family.</text>
</comment>
<gene>
    <name evidence="10" type="ORF">COX26_01425</name>
</gene>
<dbReference type="FunFam" id="2.170.220.10:FF:000003">
    <property type="entry name" value="Methionine--tRNA ligase"/>
    <property type="match status" value="1"/>
</dbReference>
<dbReference type="AlphaFoldDB" id="A0A2G9ZC44"/>
<keyword evidence="4 7" id="KW-0067">ATP-binding</keyword>
<dbReference type="EC" id="6.1.1.10" evidence="1"/>
<evidence type="ECO:0000313" key="11">
    <source>
        <dbReference type="Proteomes" id="UP000228812"/>
    </source>
</evidence>
<accession>A0A2G9ZC44</accession>
<dbReference type="GO" id="GO:0004825">
    <property type="term" value="F:methionine-tRNA ligase activity"/>
    <property type="evidence" value="ECO:0007669"/>
    <property type="project" value="UniProtKB-EC"/>
</dbReference>
<dbReference type="EMBL" id="PCRZ01000025">
    <property type="protein sequence ID" value="PIP29928.1"/>
    <property type="molecule type" value="Genomic_DNA"/>
</dbReference>
<dbReference type="InterPro" id="IPR023457">
    <property type="entry name" value="Met-tRNA_synth_2"/>
</dbReference>
<evidence type="ECO:0000256" key="6">
    <source>
        <dbReference type="ARBA" id="ARBA00023146"/>
    </source>
</evidence>
<dbReference type="Gene3D" id="1.10.730.10">
    <property type="entry name" value="Isoleucyl-tRNA Synthetase, Domain 1"/>
    <property type="match status" value="1"/>
</dbReference>
<dbReference type="PRINTS" id="PR01041">
    <property type="entry name" value="TRNASYNTHMET"/>
</dbReference>
<evidence type="ECO:0000256" key="4">
    <source>
        <dbReference type="ARBA" id="ARBA00022840"/>
    </source>
</evidence>
<dbReference type="CDD" id="cd07957">
    <property type="entry name" value="Anticodon_Ia_Met"/>
    <property type="match status" value="1"/>
</dbReference>
<evidence type="ECO:0000259" key="9">
    <source>
        <dbReference type="Pfam" id="PF09334"/>
    </source>
</evidence>
<dbReference type="GO" id="GO:0005524">
    <property type="term" value="F:ATP binding"/>
    <property type="evidence" value="ECO:0007669"/>
    <property type="project" value="UniProtKB-KW"/>
</dbReference>
<dbReference type="PANTHER" id="PTHR43326">
    <property type="entry name" value="METHIONYL-TRNA SYNTHETASE"/>
    <property type="match status" value="1"/>
</dbReference>
<dbReference type="Pfam" id="PF00133">
    <property type="entry name" value="tRNA-synt_1"/>
    <property type="match status" value="1"/>
</dbReference>
<evidence type="ECO:0000256" key="7">
    <source>
        <dbReference type="RuleBase" id="RU363039"/>
    </source>
</evidence>
<keyword evidence="6 7" id="KW-0030">Aminoacyl-tRNA synthetase</keyword>
<dbReference type="InterPro" id="IPR002300">
    <property type="entry name" value="aa-tRNA-synth_Ia"/>
</dbReference>
<feature type="domain" description="Aminoacyl-tRNA synthetase class Ia" evidence="8">
    <location>
        <begin position="3"/>
        <end position="63"/>
    </location>
</feature>
<reference evidence="10 11" key="1">
    <citation type="submission" date="2017-09" db="EMBL/GenBank/DDBJ databases">
        <title>Depth-based differentiation of microbial function through sediment-hosted aquifers and enrichment of novel symbionts in the deep terrestrial subsurface.</title>
        <authorList>
            <person name="Probst A.J."/>
            <person name="Ladd B."/>
            <person name="Jarett J.K."/>
            <person name="Geller-Mcgrath D.E."/>
            <person name="Sieber C.M."/>
            <person name="Emerson J.B."/>
            <person name="Anantharaman K."/>
            <person name="Thomas B.C."/>
            <person name="Malmstrom R."/>
            <person name="Stieglmeier M."/>
            <person name="Klingl A."/>
            <person name="Woyke T."/>
            <person name="Ryan C.M."/>
            <person name="Banfield J.F."/>
        </authorList>
    </citation>
    <scope>NUCLEOTIDE SEQUENCE [LARGE SCALE GENOMIC DNA]</scope>
    <source>
        <strain evidence="10">CG23_combo_of_CG06-09_8_20_14_all_54_14</strain>
    </source>
</reference>
<dbReference type="Gene3D" id="2.170.220.10">
    <property type="match status" value="1"/>
</dbReference>
<dbReference type="SUPFAM" id="SSF52374">
    <property type="entry name" value="Nucleotidylyl transferase"/>
    <property type="match status" value="1"/>
</dbReference>
<name>A0A2G9ZC44_9BACT</name>